<proteinExistence type="predicted"/>
<keyword evidence="3" id="KW-1185">Reference proteome</keyword>
<sequence length="166" mass="18977">MDHRQFVRRLTLPDGVTAPTELTHGDVIARAITRADLADDVAGINASLALIRQTRGGDWPTDAVTEKYDYVDLVWHECEFRDGGSYTYVLRDTAGEYLGCCYLYPMGSRTTLTKDLLEHDVDVSWWVTPSAYDRGYYTKAHSALRHWLVNDFPFHQPYFSNRQIPG</sequence>
<dbReference type="InterPro" id="IPR000182">
    <property type="entry name" value="GNAT_dom"/>
</dbReference>
<reference evidence="3" key="1">
    <citation type="journal article" date="2019" name="Int. J. Syst. Evol. Microbiol.">
        <title>The Global Catalogue of Microorganisms (GCM) 10K type strain sequencing project: providing services to taxonomists for standard genome sequencing and annotation.</title>
        <authorList>
            <consortium name="The Broad Institute Genomics Platform"/>
            <consortium name="The Broad Institute Genome Sequencing Center for Infectious Disease"/>
            <person name="Wu L."/>
            <person name="Ma J."/>
        </authorList>
    </citation>
    <scope>NUCLEOTIDE SEQUENCE [LARGE SCALE GENOMIC DNA]</scope>
    <source>
        <strain evidence="3">ZS-22-S1</strain>
    </source>
</reference>
<organism evidence="2 3">
    <name type="scientific">Actinophytocola glycyrrhizae</name>
    <dbReference type="NCBI Taxonomy" id="2044873"/>
    <lineage>
        <taxon>Bacteria</taxon>
        <taxon>Bacillati</taxon>
        <taxon>Actinomycetota</taxon>
        <taxon>Actinomycetes</taxon>
        <taxon>Pseudonocardiales</taxon>
        <taxon>Pseudonocardiaceae</taxon>
    </lineage>
</organism>
<dbReference type="RefSeq" id="WP_378057953.1">
    <property type="nucleotide sequence ID" value="NZ_JBHSIS010000009.1"/>
</dbReference>
<feature type="domain" description="N-acetyltransferase" evidence="1">
    <location>
        <begin position="29"/>
        <end position="153"/>
    </location>
</feature>
<dbReference type="SUPFAM" id="SSF55729">
    <property type="entry name" value="Acyl-CoA N-acyltransferases (Nat)"/>
    <property type="match status" value="1"/>
</dbReference>
<dbReference type="InterPro" id="IPR016181">
    <property type="entry name" value="Acyl_CoA_acyltransferase"/>
</dbReference>
<gene>
    <name evidence="2" type="ORF">ACFPCV_20935</name>
</gene>
<comment type="caution">
    <text evidence="2">The sequence shown here is derived from an EMBL/GenBank/DDBJ whole genome shotgun (WGS) entry which is preliminary data.</text>
</comment>
<dbReference type="Pfam" id="PF13302">
    <property type="entry name" value="Acetyltransf_3"/>
    <property type="match status" value="1"/>
</dbReference>
<name>A0ABV9S660_9PSEU</name>
<accession>A0ABV9S660</accession>
<evidence type="ECO:0000259" key="1">
    <source>
        <dbReference type="Pfam" id="PF13302"/>
    </source>
</evidence>
<dbReference type="Gene3D" id="3.40.630.30">
    <property type="match status" value="1"/>
</dbReference>
<protein>
    <submittedName>
        <fullName evidence="2">GNAT family N-acetyltransferase</fullName>
    </submittedName>
</protein>
<evidence type="ECO:0000313" key="2">
    <source>
        <dbReference type="EMBL" id="MFC4855986.1"/>
    </source>
</evidence>
<evidence type="ECO:0000313" key="3">
    <source>
        <dbReference type="Proteomes" id="UP001595859"/>
    </source>
</evidence>
<dbReference type="EMBL" id="JBHSIS010000009">
    <property type="protein sequence ID" value="MFC4855986.1"/>
    <property type="molecule type" value="Genomic_DNA"/>
</dbReference>
<dbReference type="Proteomes" id="UP001595859">
    <property type="component" value="Unassembled WGS sequence"/>
</dbReference>